<dbReference type="EMBL" id="BQNB010014247">
    <property type="protein sequence ID" value="GJT25889.1"/>
    <property type="molecule type" value="Genomic_DNA"/>
</dbReference>
<feature type="signal peptide" evidence="1">
    <location>
        <begin position="1"/>
        <end position="22"/>
    </location>
</feature>
<evidence type="ECO:0000313" key="3">
    <source>
        <dbReference type="Proteomes" id="UP001151760"/>
    </source>
</evidence>
<evidence type="ECO:0000313" key="2">
    <source>
        <dbReference type="EMBL" id="GJT25889.1"/>
    </source>
</evidence>
<sequence length="136" mass="15791">MRRFSSSSSFLLLLNLDGEWWSDIFESFGSSTSFPYDLLFLLVMVSCSDRILEGIANHWSGVEDQLLVWVFLRKEILLAGSFLTPFFEVWGMHQLSEMEETFMEGDGSSHISSWYWIYSSIRIHPSSSWGELRSKN</sequence>
<gene>
    <name evidence="2" type="ORF">Tco_0895826</name>
</gene>
<reference evidence="2" key="1">
    <citation type="journal article" date="2022" name="Int. J. Mol. Sci.">
        <title>Draft Genome of Tanacetum Coccineum: Genomic Comparison of Closely Related Tanacetum-Family Plants.</title>
        <authorList>
            <person name="Yamashiro T."/>
            <person name="Shiraishi A."/>
            <person name="Nakayama K."/>
            <person name="Satake H."/>
        </authorList>
    </citation>
    <scope>NUCLEOTIDE SEQUENCE</scope>
</reference>
<proteinExistence type="predicted"/>
<organism evidence="2 3">
    <name type="scientific">Tanacetum coccineum</name>
    <dbReference type="NCBI Taxonomy" id="301880"/>
    <lineage>
        <taxon>Eukaryota</taxon>
        <taxon>Viridiplantae</taxon>
        <taxon>Streptophyta</taxon>
        <taxon>Embryophyta</taxon>
        <taxon>Tracheophyta</taxon>
        <taxon>Spermatophyta</taxon>
        <taxon>Magnoliopsida</taxon>
        <taxon>eudicotyledons</taxon>
        <taxon>Gunneridae</taxon>
        <taxon>Pentapetalae</taxon>
        <taxon>asterids</taxon>
        <taxon>campanulids</taxon>
        <taxon>Asterales</taxon>
        <taxon>Asteraceae</taxon>
        <taxon>Asteroideae</taxon>
        <taxon>Anthemideae</taxon>
        <taxon>Anthemidinae</taxon>
        <taxon>Tanacetum</taxon>
    </lineage>
</organism>
<protein>
    <submittedName>
        <fullName evidence="2">Uncharacterized protein</fullName>
    </submittedName>
</protein>
<name>A0ABQ5CLX0_9ASTR</name>
<keyword evidence="1" id="KW-0732">Signal</keyword>
<evidence type="ECO:0000256" key="1">
    <source>
        <dbReference type="SAM" id="SignalP"/>
    </source>
</evidence>
<reference evidence="2" key="2">
    <citation type="submission" date="2022-01" db="EMBL/GenBank/DDBJ databases">
        <authorList>
            <person name="Yamashiro T."/>
            <person name="Shiraishi A."/>
            <person name="Satake H."/>
            <person name="Nakayama K."/>
        </authorList>
    </citation>
    <scope>NUCLEOTIDE SEQUENCE</scope>
</reference>
<accession>A0ABQ5CLX0</accession>
<comment type="caution">
    <text evidence="2">The sequence shown here is derived from an EMBL/GenBank/DDBJ whole genome shotgun (WGS) entry which is preliminary data.</text>
</comment>
<feature type="chain" id="PRO_5046181259" evidence="1">
    <location>
        <begin position="23"/>
        <end position="136"/>
    </location>
</feature>
<keyword evidence="3" id="KW-1185">Reference proteome</keyword>
<dbReference type="Proteomes" id="UP001151760">
    <property type="component" value="Unassembled WGS sequence"/>
</dbReference>